<gene>
    <name evidence="2" type="primary">LOC123522062</name>
</gene>
<evidence type="ECO:0000313" key="2">
    <source>
        <dbReference type="RefSeq" id="XP_045149200.1"/>
    </source>
</evidence>
<reference evidence="2" key="1">
    <citation type="submission" date="2025-08" db="UniProtKB">
        <authorList>
            <consortium name="RefSeq"/>
        </authorList>
    </citation>
    <scope>IDENTIFICATION</scope>
</reference>
<accession>A0AC55DBS9</accession>
<dbReference type="RefSeq" id="XP_045149200.1">
    <property type="nucleotide sequence ID" value="XM_045293265.1"/>
</dbReference>
<organism evidence="1 2">
    <name type="scientific">Echinops telfairi</name>
    <name type="common">Lesser hedgehog tenrec</name>
    <dbReference type="NCBI Taxonomy" id="9371"/>
    <lineage>
        <taxon>Eukaryota</taxon>
        <taxon>Metazoa</taxon>
        <taxon>Chordata</taxon>
        <taxon>Craniata</taxon>
        <taxon>Vertebrata</taxon>
        <taxon>Euteleostomi</taxon>
        <taxon>Mammalia</taxon>
        <taxon>Eutheria</taxon>
        <taxon>Afrotheria</taxon>
        <taxon>Tenrecidae</taxon>
        <taxon>Tenrecinae</taxon>
        <taxon>Echinops</taxon>
    </lineage>
</organism>
<keyword evidence="1" id="KW-1185">Reference proteome</keyword>
<proteinExistence type="predicted"/>
<evidence type="ECO:0000313" key="1">
    <source>
        <dbReference type="Proteomes" id="UP000694863"/>
    </source>
</evidence>
<name>A0AC55DBS9_ECHTE</name>
<sequence length="114" mass="13322">MEDWFSYSNHCYYISTEKKNWTESKMACASNKSSLLIIENDEEMALLMSISSFSWIGLTRKSTSHDWFWLNGTLFKNNLSHFQNPNRNCGVIHSEGSEAEDCKDSYMYICKHNI</sequence>
<protein>
    <submittedName>
        <fullName evidence="2">NKG2-A/NKG2-B type II integral membrane protein-like</fullName>
    </submittedName>
</protein>
<dbReference type="Proteomes" id="UP000694863">
    <property type="component" value="Unplaced"/>
</dbReference>